<gene>
    <name evidence="9" type="ORF">AFM11_03115</name>
</gene>
<evidence type="ECO:0000256" key="2">
    <source>
        <dbReference type="ARBA" id="ARBA00023015"/>
    </source>
</evidence>
<dbReference type="Gene3D" id="1.10.10.10">
    <property type="entry name" value="Winged helix-like DNA-binding domain superfamily/Winged helix DNA-binding domain"/>
    <property type="match status" value="1"/>
</dbReference>
<dbReference type="InterPro" id="IPR036388">
    <property type="entry name" value="WH-like_DNA-bd_sf"/>
</dbReference>
<evidence type="ECO:0000256" key="4">
    <source>
        <dbReference type="ARBA" id="ARBA00023159"/>
    </source>
</evidence>
<dbReference type="Pfam" id="PF03466">
    <property type="entry name" value="LysR_substrate"/>
    <property type="match status" value="1"/>
</dbReference>
<reference evidence="9 10" key="1">
    <citation type="submission" date="2015-07" db="EMBL/GenBank/DDBJ databases">
        <title>A draft genome sequence of Mycobacterium wolinskyi.</title>
        <authorList>
            <person name="de Man T.J."/>
            <person name="Perry K.A."/>
            <person name="Coulliette A.D."/>
            <person name="Jensen B."/>
            <person name="Toney N.C."/>
            <person name="Limbago B.M."/>
            <person name="Noble-Wang J."/>
        </authorList>
    </citation>
    <scope>NUCLEOTIDE SEQUENCE [LARGE SCALE GENOMIC DNA]</scope>
    <source>
        <strain evidence="9 10">CDC_01</strain>
    </source>
</reference>
<comment type="function">
    <text evidence="7">Required for the induction the katG gene for catalase. Involved in the response to hydrogen peroxide.</text>
</comment>
<keyword evidence="4" id="KW-0010">Activator</keyword>
<dbReference type="InterPro" id="IPR036390">
    <property type="entry name" value="WH_DNA-bd_sf"/>
</dbReference>
<dbReference type="Proteomes" id="UP000070612">
    <property type="component" value="Unassembled WGS sequence"/>
</dbReference>
<evidence type="ECO:0000256" key="3">
    <source>
        <dbReference type="ARBA" id="ARBA00023125"/>
    </source>
</evidence>
<proteinExistence type="inferred from homology"/>
<comment type="caution">
    <text evidence="9">The sequence shown here is derived from an EMBL/GenBank/DDBJ whole genome shotgun (WGS) entry which is preliminary data.</text>
</comment>
<dbReference type="GO" id="GO:0003677">
    <property type="term" value="F:DNA binding"/>
    <property type="evidence" value="ECO:0007669"/>
    <property type="project" value="UniProtKB-KW"/>
</dbReference>
<evidence type="ECO:0000259" key="8">
    <source>
        <dbReference type="PROSITE" id="PS50931"/>
    </source>
</evidence>
<dbReference type="GO" id="GO:0003700">
    <property type="term" value="F:DNA-binding transcription factor activity"/>
    <property type="evidence" value="ECO:0007669"/>
    <property type="project" value="InterPro"/>
</dbReference>
<evidence type="ECO:0000256" key="5">
    <source>
        <dbReference type="ARBA" id="ARBA00023163"/>
    </source>
</evidence>
<feature type="domain" description="HTH lysR-type" evidence="8">
    <location>
        <begin position="1"/>
        <end position="58"/>
    </location>
</feature>
<keyword evidence="2" id="KW-0805">Transcription regulation</keyword>
<sequence>MELRTLRYFLAVAEERHFGRAAARIPVAQPALSQQILALEVALGVKLFDRSTRHVEITAAGRRLVEHARRIVEAADRARAEMTAFAEGKVGQVSVGLVGTATYDLLPRLTRLVRTELPGVDLQVRGELLSPQLLDSLEAGTVDLALVRPLSAEEPVAAPPAGGRGIVLERLRTEELLVVLPSTHPLAGYNVVDLSELRDETFIVHPSSARSFMHHHVLNVCARAGFRPALLEVSETATLAVTVAAGLGVAIAPEPVRTLGLDGVAYRRLRHRETVDLLLASRSSPTAPAITAVAAVIRRLAHATDRAPL</sequence>
<dbReference type="Pfam" id="PF00126">
    <property type="entry name" value="HTH_1"/>
    <property type="match status" value="1"/>
</dbReference>
<dbReference type="PATRIC" id="fig|59750.3.peg.2494"/>
<evidence type="ECO:0000256" key="6">
    <source>
        <dbReference type="ARBA" id="ARBA00040885"/>
    </source>
</evidence>
<name>A0A132PSH2_9MYCO</name>
<dbReference type="AlphaFoldDB" id="A0A132PSH2"/>
<dbReference type="Gene3D" id="3.40.190.10">
    <property type="entry name" value="Periplasmic binding protein-like II"/>
    <property type="match status" value="2"/>
</dbReference>
<evidence type="ECO:0000256" key="7">
    <source>
        <dbReference type="ARBA" id="ARBA00056658"/>
    </source>
</evidence>
<dbReference type="GO" id="GO:0032993">
    <property type="term" value="C:protein-DNA complex"/>
    <property type="evidence" value="ECO:0007669"/>
    <property type="project" value="TreeGrafter"/>
</dbReference>
<dbReference type="RefSeq" id="WP_067843852.1">
    <property type="nucleotide sequence ID" value="NZ_LGTW01000002.1"/>
</dbReference>
<evidence type="ECO:0000313" key="9">
    <source>
        <dbReference type="EMBL" id="KWX25296.1"/>
    </source>
</evidence>
<dbReference type="SUPFAM" id="SSF53850">
    <property type="entry name" value="Periplasmic binding protein-like II"/>
    <property type="match status" value="1"/>
</dbReference>
<dbReference type="EMBL" id="LGTW01000002">
    <property type="protein sequence ID" value="KWX25296.1"/>
    <property type="molecule type" value="Genomic_DNA"/>
</dbReference>
<keyword evidence="3" id="KW-0238">DNA-binding</keyword>
<dbReference type="PROSITE" id="PS50931">
    <property type="entry name" value="HTH_LYSR"/>
    <property type="match status" value="1"/>
</dbReference>
<dbReference type="InterPro" id="IPR000847">
    <property type="entry name" value="LysR_HTH_N"/>
</dbReference>
<organism evidence="9 10">
    <name type="scientific">Mycolicibacterium wolinskyi</name>
    <dbReference type="NCBI Taxonomy" id="59750"/>
    <lineage>
        <taxon>Bacteria</taxon>
        <taxon>Bacillati</taxon>
        <taxon>Actinomycetota</taxon>
        <taxon>Actinomycetes</taxon>
        <taxon>Mycobacteriales</taxon>
        <taxon>Mycobacteriaceae</taxon>
        <taxon>Mycolicibacterium</taxon>
    </lineage>
</organism>
<dbReference type="PRINTS" id="PR00039">
    <property type="entry name" value="HTHLYSR"/>
</dbReference>
<protein>
    <recommendedName>
        <fullName evidence="6">Probable hydrogen peroxide-inducible genes activator</fullName>
    </recommendedName>
</protein>
<dbReference type="PANTHER" id="PTHR30346">
    <property type="entry name" value="TRANSCRIPTIONAL DUAL REGULATOR HCAR-RELATED"/>
    <property type="match status" value="1"/>
</dbReference>
<keyword evidence="5" id="KW-0804">Transcription</keyword>
<comment type="similarity">
    <text evidence="1">Belongs to the LysR transcriptional regulatory family.</text>
</comment>
<dbReference type="InterPro" id="IPR005119">
    <property type="entry name" value="LysR_subst-bd"/>
</dbReference>
<dbReference type="CDD" id="cd08414">
    <property type="entry name" value="PBP2_LTTR_aromatics_like"/>
    <property type="match status" value="1"/>
</dbReference>
<accession>A0A132PSH2</accession>
<keyword evidence="10" id="KW-1185">Reference proteome</keyword>
<dbReference type="FunFam" id="1.10.10.10:FF:000001">
    <property type="entry name" value="LysR family transcriptional regulator"/>
    <property type="match status" value="1"/>
</dbReference>
<dbReference type="SUPFAM" id="SSF46785">
    <property type="entry name" value="Winged helix' DNA-binding domain"/>
    <property type="match status" value="1"/>
</dbReference>
<evidence type="ECO:0000256" key="1">
    <source>
        <dbReference type="ARBA" id="ARBA00009437"/>
    </source>
</evidence>
<dbReference type="PANTHER" id="PTHR30346:SF28">
    <property type="entry name" value="HTH-TYPE TRANSCRIPTIONAL REGULATOR CYNR"/>
    <property type="match status" value="1"/>
</dbReference>
<evidence type="ECO:0000313" key="10">
    <source>
        <dbReference type="Proteomes" id="UP000070612"/>
    </source>
</evidence>